<evidence type="ECO:0000256" key="5">
    <source>
        <dbReference type="ARBA" id="ARBA00023136"/>
    </source>
</evidence>
<evidence type="ECO:0000259" key="8">
    <source>
        <dbReference type="Pfam" id="PF13515"/>
    </source>
</evidence>
<dbReference type="GO" id="GO:0005886">
    <property type="term" value="C:plasma membrane"/>
    <property type="evidence" value="ECO:0007669"/>
    <property type="project" value="UniProtKB-SubCell"/>
</dbReference>
<dbReference type="STRING" id="1123034.GCA_000685805_01680"/>
<dbReference type="PANTHER" id="PTHR30509">
    <property type="entry name" value="P-HYDROXYBENZOIC ACID EFFLUX PUMP SUBUNIT-RELATED"/>
    <property type="match status" value="1"/>
</dbReference>
<keyword evidence="5 7" id="KW-0472">Membrane</keyword>
<evidence type="ECO:0000256" key="2">
    <source>
        <dbReference type="ARBA" id="ARBA00022475"/>
    </source>
</evidence>
<organism evidence="9 10">
    <name type="scientific">Psychrobacter phenylpyruvicus</name>
    <dbReference type="NCBI Taxonomy" id="29432"/>
    <lineage>
        <taxon>Bacteria</taxon>
        <taxon>Pseudomonadati</taxon>
        <taxon>Pseudomonadota</taxon>
        <taxon>Gammaproteobacteria</taxon>
        <taxon>Moraxellales</taxon>
        <taxon>Moraxellaceae</taxon>
        <taxon>Psychrobacter</taxon>
    </lineage>
</organism>
<comment type="subcellular location">
    <subcellularLocation>
        <location evidence="1">Cell membrane</location>
        <topology evidence="1">Multi-pass membrane protein</topology>
    </subcellularLocation>
</comment>
<evidence type="ECO:0000256" key="7">
    <source>
        <dbReference type="SAM" id="Phobius"/>
    </source>
</evidence>
<protein>
    <submittedName>
        <fullName evidence="9">Inner membrane protein yeeA</fullName>
    </submittedName>
</protein>
<comment type="similarity">
    <text evidence="6">Belongs to the YccS/YhfK family.</text>
</comment>
<keyword evidence="4 7" id="KW-1133">Transmembrane helix</keyword>
<dbReference type="Pfam" id="PF13515">
    <property type="entry name" value="FUSC_2"/>
    <property type="match status" value="1"/>
</dbReference>
<evidence type="ECO:0000256" key="6">
    <source>
        <dbReference type="ARBA" id="ARBA00043993"/>
    </source>
</evidence>
<name>A0A379LNY9_9GAMM</name>
<evidence type="ECO:0000313" key="10">
    <source>
        <dbReference type="Proteomes" id="UP000254123"/>
    </source>
</evidence>
<evidence type="ECO:0000256" key="3">
    <source>
        <dbReference type="ARBA" id="ARBA00022692"/>
    </source>
</evidence>
<keyword evidence="2" id="KW-1003">Cell membrane</keyword>
<evidence type="ECO:0000256" key="4">
    <source>
        <dbReference type="ARBA" id="ARBA00022989"/>
    </source>
</evidence>
<evidence type="ECO:0000313" key="9">
    <source>
        <dbReference type="EMBL" id="SUD92306.1"/>
    </source>
</evidence>
<dbReference type="PANTHER" id="PTHR30509:SF9">
    <property type="entry name" value="MULTIDRUG RESISTANCE PROTEIN MDTO"/>
    <property type="match status" value="1"/>
</dbReference>
<feature type="transmembrane region" description="Helical" evidence="7">
    <location>
        <begin position="62"/>
        <end position="81"/>
    </location>
</feature>
<feature type="transmembrane region" description="Helical" evidence="7">
    <location>
        <begin position="111"/>
        <end position="132"/>
    </location>
</feature>
<dbReference type="EMBL" id="UGVC01000001">
    <property type="protein sequence ID" value="SUD92306.1"/>
    <property type="molecule type" value="Genomic_DNA"/>
</dbReference>
<accession>A0A379LNY9</accession>
<feature type="transmembrane region" description="Helical" evidence="7">
    <location>
        <begin position="88"/>
        <end position="105"/>
    </location>
</feature>
<dbReference type="AlphaFoldDB" id="A0A379LNY9"/>
<reference evidence="9 10" key="1">
    <citation type="submission" date="2018-06" db="EMBL/GenBank/DDBJ databases">
        <authorList>
            <consortium name="Pathogen Informatics"/>
            <person name="Doyle S."/>
        </authorList>
    </citation>
    <scope>NUCLEOTIDE SEQUENCE [LARGE SCALE GENOMIC DNA]</scope>
    <source>
        <strain evidence="9 10">NCTC10526</strain>
    </source>
</reference>
<keyword evidence="10" id="KW-1185">Reference proteome</keyword>
<feature type="transmembrane region" description="Helical" evidence="7">
    <location>
        <begin position="139"/>
        <end position="158"/>
    </location>
</feature>
<keyword evidence="3 7" id="KW-0812">Transmembrane</keyword>
<gene>
    <name evidence="9" type="primary">yeeA</name>
    <name evidence="9" type="ORF">NCTC10526_02701</name>
</gene>
<sequence length="454" mass="50831">MPLNAELWTMNISSLKNRLMAPLIEPYARYLHADLLHSIRLGTAVVASLLFSQLTKIPHSEWSTITVFVILGLLQYQGAIYTKAKERVLGTLLGIVVGLGLLWINHQVQGYFGIAWLYYVLVGVISGVIGYYSIKQLGYIGLLTGITMCMVISSYNSIGPDGIARAFNVLIGTLFAVMATLIVPLKSTLMWRFLLAKNLDACADMYDGVEDYISDPSLDQRFAEADIVESDAEDKELNKHRPSSAEVANIDPQNVQLDLGATTVTAIDGAANTASTTYVNKDMVEQFKEINKRLLRVRGHIAATAKESGIDTKDLDMIQRTHRNIIGTIDLLLSAAPKLAHSPIDEENRILVDHYHRELTQGMRHIAAVLRSPSDQEFRPITRIKVSDYPSVQTLPFEWQGYFWLTQTLQGQLQSLSDLLQQTQTQWYKGSGLRYQRQEQRRIHAHGGESDLDI</sequence>
<feature type="domain" description="Integral membrane bound transporter" evidence="8">
    <location>
        <begin position="49"/>
        <end position="178"/>
    </location>
</feature>
<dbReference type="InterPro" id="IPR049453">
    <property type="entry name" value="Memb_transporter_dom"/>
</dbReference>
<evidence type="ECO:0000256" key="1">
    <source>
        <dbReference type="ARBA" id="ARBA00004651"/>
    </source>
</evidence>
<feature type="transmembrane region" description="Helical" evidence="7">
    <location>
        <begin position="164"/>
        <end position="185"/>
    </location>
</feature>
<dbReference type="Proteomes" id="UP000254123">
    <property type="component" value="Unassembled WGS sequence"/>
</dbReference>
<proteinExistence type="inferred from homology"/>